<dbReference type="OrthoDB" id="3183633at2"/>
<reference evidence="3 4" key="1">
    <citation type="submission" date="2016-10" db="EMBL/GenBank/DDBJ databases">
        <title>Genome sequence of Streptomyces gilvigriseus MUSC 26.</title>
        <authorList>
            <person name="Lee L.-H."/>
            <person name="Ser H.-L."/>
        </authorList>
    </citation>
    <scope>NUCLEOTIDE SEQUENCE [LARGE SCALE GENOMIC DNA]</scope>
    <source>
        <strain evidence="3 4">MUSC 26</strain>
    </source>
</reference>
<dbReference type="InterPro" id="IPR054028">
    <property type="entry name" value="TarS/TarP_linker"/>
</dbReference>
<evidence type="ECO:0000313" key="4">
    <source>
        <dbReference type="Proteomes" id="UP000243342"/>
    </source>
</evidence>
<dbReference type="InterPro" id="IPR001173">
    <property type="entry name" value="Glyco_trans_2-like"/>
</dbReference>
<organism evidence="3 4">
    <name type="scientific">Mangrovactinospora gilvigrisea</name>
    <dbReference type="NCBI Taxonomy" id="1428644"/>
    <lineage>
        <taxon>Bacteria</taxon>
        <taxon>Bacillati</taxon>
        <taxon>Actinomycetota</taxon>
        <taxon>Actinomycetes</taxon>
        <taxon>Kitasatosporales</taxon>
        <taxon>Streptomycetaceae</taxon>
        <taxon>Mangrovactinospora</taxon>
    </lineage>
</organism>
<dbReference type="PANTHER" id="PTHR22916:SF3">
    <property type="entry name" value="UDP-GLCNAC:BETAGAL BETA-1,3-N-ACETYLGLUCOSAMINYLTRANSFERASE-LIKE PROTEIN 1"/>
    <property type="match status" value="1"/>
</dbReference>
<feature type="domain" description="Glycosyltransferase 2-like" evidence="1">
    <location>
        <begin position="7"/>
        <end position="137"/>
    </location>
</feature>
<name>A0A1J7BYZ6_9ACTN</name>
<dbReference type="GO" id="GO:0016758">
    <property type="term" value="F:hexosyltransferase activity"/>
    <property type="evidence" value="ECO:0007669"/>
    <property type="project" value="UniProtKB-ARBA"/>
</dbReference>
<accession>A0A1J7BYZ6</accession>
<dbReference type="InterPro" id="IPR029044">
    <property type="entry name" value="Nucleotide-diphossugar_trans"/>
</dbReference>
<evidence type="ECO:0000259" key="2">
    <source>
        <dbReference type="Pfam" id="PF22181"/>
    </source>
</evidence>
<protein>
    <submittedName>
        <fullName evidence="3">Glycosyl transferase</fullName>
    </submittedName>
</protein>
<dbReference type="Pfam" id="PF22181">
    <property type="entry name" value="TarS_linker"/>
    <property type="match status" value="1"/>
</dbReference>
<keyword evidence="4" id="KW-1185">Reference proteome</keyword>
<dbReference type="SUPFAM" id="SSF53448">
    <property type="entry name" value="Nucleotide-diphospho-sugar transferases"/>
    <property type="match status" value="1"/>
</dbReference>
<comment type="caution">
    <text evidence="3">The sequence shown here is derived from an EMBL/GenBank/DDBJ whole genome shotgun (WGS) entry which is preliminary data.</text>
</comment>
<feature type="domain" description="TarS/TarP linker" evidence="2">
    <location>
        <begin position="222"/>
        <end position="323"/>
    </location>
</feature>
<dbReference type="RefSeq" id="WP_071655298.1">
    <property type="nucleotide sequence ID" value="NZ_MLCF01000014.1"/>
</dbReference>
<dbReference type="Proteomes" id="UP000243342">
    <property type="component" value="Unassembled WGS sequence"/>
</dbReference>
<evidence type="ECO:0000313" key="3">
    <source>
        <dbReference type="EMBL" id="OIV38705.1"/>
    </source>
</evidence>
<dbReference type="Pfam" id="PF00535">
    <property type="entry name" value="Glycos_transf_2"/>
    <property type="match status" value="1"/>
</dbReference>
<sequence length="638" mass="70692">MPRIKVSVIVPVYNTGVYIDTCAPSLLGQSLSADEYEVIYVDDGSNDDTPARLEKLAAVHPQVRVHTRPNSGWPGAPRNLGMQVARGEYLQFVDHDDLLGREALERLYAHATRNASDVVVGKMSSTMVRPRRLFRHTVDTCTIDHDELMQSLTPHKMFRRAFVQEHGLQFPEGPWFFEDMFFVVSAYLKAQRISVLADYPCYYWMKRDDGGNNTRHRFDPRYGFWPNVRTIVRQITDGTLASGDPDALQNRLLHRMYHVEILSRAREPEILREEPSVQRPRFQAARKLALEFPPAVCEGLPAVTRLRADLLQRGDYDGARALAERVSRLRADAVIGRPGWEDGCLTAEVTVRLLHDDGAPLELRQRDGAWWLDPALLAGVPGTKEGWPVRDPFRLAYAEVVIKDRDRGDWWYPEGDLQPQLQPLSAGRWQLAATGRMRLDPRRLAGGRPLRRGVHDVWAYLQLLGVDRMARMGGTATPGSPAAGAALIDGHLALPYWTAGGQLALDIDQRQRRLGPDTLPAAAANTARGRRSLPLPHIAAAGTAAAGIGVVVASTPLKAELLAQGQVAHLRLPADLGLPTGRHAVTLPPCDAPIAFAVVRDGALLRLEGPECRAGIGRRLADDLAHRASRRTRSGGKR</sequence>
<dbReference type="AlphaFoldDB" id="A0A1J7BYZ6"/>
<dbReference type="EMBL" id="MLCF01000014">
    <property type="protein sequence ID" value="OIV38705.1"/>
    <property type="molecule type" value="Genomic_DNA"/>
</dbReference>
<evidence type="ECO:0000259" key="1">
    <source>
        <dbReference type="Pfam" id="PF00535"/>
    </source>
</evidence>
<proteinExistence type="predicted"/>
<dbReference type="CDD" id="cd00761">
    <property type="entry name" value="Glyco_tranf_GTA_type"/>
    <property type="match status" value="1"/>
</dbReference>
<keyword evidence="3" id="KW-0808">Transferase</keyword>
<dbReference type="Gene3D" id="3.90.550.10">
    <property type="entry name" value="Spore Coat Polysaccharide Biosynthesis Protein SpsA, Chain A"/>
    <property type="match status" value="1"/>
</dbReference>
<dbReference type="STRING" id="1428644.BIV57_04245"/>
<dbReference type="PANTHER" id="PTHR22916">
    <property type="entry name" value="GLYCOSYLTRANSFERASE"/>
    <property type="match status" value="1"/>
</dbReference>
<gene>
    <name evidence="3" type="ORF">BIV57_04245</name>
</gene>